<proteinExistence type="predicted"/>
<feature type="compositionally biased region" description="Polar residues" evidence="1">
    <location>
        <begin position="16"/>
        <end position="52"/>
    </location>
</feature>
<evidence type="ECO:0000313" key="3">
    <source>
        <dbReference type="Proteomes" id="UP000026915"/>
    </source>
</evidence>
<accession>A0A061GMW5</accession>
<protein>
    <submittedName>
        <fullName evidence="2">Uncharacterized protein</fullName>
    </submittedName>
</protein>
<evidence type="ECO:0000313" key="2">
    <source>
        <dbReference type="EMBL" id="EOY31170.1"/>
    </source>
</evidence>
<name>A0A061GMW5_THECC</name>
<dbReference type="InParanoid" id="A0A061GMW5"/>
<dbReference type="Proteomes" id="UP000026915">
    <property type="component" value="Chromosome 9"/>
</dbReference>
<feature type="region of interest" description="Disordered" evidence="1">
    <location>
        <begin position="14"/>
        <end position="52"/>
    </location>
</feature>
<sequence length="203" mass="20472">MLRLRSLSLRVVHRQTAASSSTSPERTGQHSFTTGSPITMCTNPPRRSTQAPSFSVSIGQVAVAGGGGQDFPLGGVVIGGTVTGGRLMGGFTIGGINGGRLIGGFTTGGSVTGGTVTGGFTIGGTVTGGKLIGGLTMGGMVMGPLGDFPLGFLCFGGGLPQVPQPRIGVAAEMKSMQMRSRAEILVLSILIVEWSGVEWNGMS</sequence>
<organism evidence="2 3">
    <name type="scientific">Theobroma cacao</name>
    <name type="common">Cacao</name>
    <name type="synonym">Cocoa</name>
    <dbReference type="NCBI Taxonomy" id="3641"/>
    <lineage>
        <taxon>Eukaryota</taxon>
        <taxon>Viridiplantae</taxon>
        <taxon>Streptophyta</taxon>
        <taxon>Embryophyta</taxon>
        <taxon>Tracheophyta</taxon>
        <taxon>Spermatophyta</taxon>
        <taxon>Magnoliopsida</taxon>
        <taxon>eudicotyledons</taxon>
        <taxon>Gunneridae</taxon>
        <taxon>Pentapetalae</taxon>
        <taxon>rosids</taxon>
        <taxon>malvids</taxon>
        <taxon>Malvales</taxon>
        <taxon>Malvaceae</taxon>
        <taxon>Byttnerioideae</taxon>
        <taxon>Theobroma</taxon>
    </lineage>
</organism>
<dbReference type="Gramene" id="EOY31170">
    <property type="protein sequence ID" value="EOY31170"/>
    <property type="gene ID" value="TCM_047111"/>
</dbReference>
<reference evidence="2 3" key="1">
    <citation type="journal article" date="2013" name="Genome Biol.">
        <title>The genome sequence of the most widely cultivated cacao type and its use to identify candidate genes regulating pod color.</title>
        <authorList>
            <person name="Motamayor J.C."/>
            <person name="Mockaitis K."/>
            <person name="Schmutz J."/>
            <person name="Haiminen N."/>
            <person name="Iii D.L."/>
            <person name="Cornejo O."/>
            <person name="Findley S.D."/>
            <person name="Zheng P."/>
            <person name="Utro F."/>
            <person name="Royaert S."/>
            <person name="Saski C."/>
            <person name="Jenkins J."/>
            <person name="Podicheti R."/>
            <person name="Zhao M."/>
            <person name="Scheffler B.E."/>
            <person name="Stack J.C."/>
            <person name="Feltus F.A."/>
            <person name="Mustiga G.M."/>
            <person name="Amores F."/>
            <person name="Phillips W."/>
            <person name="Marelli J.P."/>
            <person name="May G.D."/>
            <person name="Shapiro H."/>
            <person name="Ma J."/>
            <person name="Bustamante C.D."/>
            <person name="Schnell R.J."/>
            <person name="Main D."/>
            <person name="Gilbert D."/>
            <person name="Parida L."/>
            <person name="Kuhn D.N."/>
        </authorList>
    </citation>
    <scope>NUCLEOTIDE SEQUENCE [LARGE SCALE GENOMIC DNA]</scope>
    <source>
        <strain evidence="3">cv. Matina 1-6</strain>
    </source>
</reference>
<evidence type="ECO:0000256" key="1">
    <source>
        <dbReference type="SAM" id="MobiDB-lite"/>
    </source>
</evidence>
<feature type="non-terminal residue" evidence="2">
    <location>
        <position position="203"/>
    </location>
</feature>
<dbReference type="EMBL" id="CM001887">
    <property type="protein sequence ID" value="EOY31170.1"/>
    <property type="molecule type" value="Genomic_DNA"/>
</dbReference>
<dbReference type="eggNOG" id="ENOG502S8UB">
    <property type="taxonomic scope" value="Eukaryota"/>
</dbReference>
<dbReference type="AlphaFoldDB" id="A0A061GMW5"/>
<gene>
    <name evidence="2" type="ORF">TCM_047111</name>
</gene>
<keyword evidence="3" id="KW-1185">Reference proteome</keyword>
<dbReference type="HOGENOM" id="CLU_1352016_0_0_1"/>